<feature type="transmembrane region" description="Helical" evidence="10">
    <location>
        <begin position="20"/>
        <end position="41"/>
    </location>
</feature>
<dbReference type="InterPro" id="IPR003724">
    <property type="entry name" value="CblAdoTrfase_CobA"/>
</dbReference>
<dbReference type="GO" id="GO:0009236">
    <property type="term" value="P:cobalamin biosynthetic process"/>
    <property type="evidence" value="ECO:0007669"/>
    <property type="project" value="InterPro"/>
</dbReference>
<keyword evidence="10" id="KW-1133">Transmembrane helix</keyword>
<keyword evidence="10" id="KW-0812">Transmembrane</keyword>
<dbReference type="Gene3D" id="3.40.50.300">
    <property type="entry name" value="P-loop containing nucleotide triphosphate hydrolases"/>
    <property type="match status" value="1"/>
</dbReference>
<keyword evidence="10" id="KW-0472">Membrane</keyword>
<accession>A0A0P0FTN6</accession>
<keyword evidence="11" id="KW-0808">Transferase</keyword>
<evidence type="ECO:0000256" key="4">
    <source>
        <dbReference type="ARBA" id="ARBA00024929"/>
    </source>
</evidence>
<evidence type="ECO:0000256" key="2">
    <source>
        <dbReference type="ARBA" id="ARBA00007487"/>
    </source>
</evidence>
<dbReference type="PATRIC" id="fig|818.23.peg.4151"/>
<reference evidence="12" key="2">
    <citation type="submission" date="2021-07" db="EMBL/GenBank/DDBJ databases">
        <title>Comparative genomics of Bacteroides fragilis group isolates reveals species-dependent resistance mechanisms and validates clinical tools for resistance prediction.</title>
        <authorList>
            <person name="Wallace M.J."/>
            <person name="Jean S."/>
            <person name="Wallace M.A."/>
            <person name="Carey-Ann B.D."/>
            <person name="Dantas G."/>
        </authorList>
    </citation>
    <scope>NUCLEOTIDE SEQUENCE</scope>
    <source>
        <strain evidence="12">BJH_160</strain>
    </source>
</reference>
<evidence type="ECO:0000256" key="3">
    <source>
        <dbReference type="ARBA" id="ARBA00012454"/>
    </source>
</evidence>
<dbReference type="GO" id="GO:0005524">
    <property type="term" value="F:ATP binding"/>
    <property type="evidence" value="ECO:0007669"/>
    <property type="project" value="InterPro"/>
</dbReference>
<dbReference type="SUPFAM" id="SSF52540">
    <property type="entry name" value="P-loop containing nucleoside triphosphate hydrolases"/>
    <property type="match status" value="1"/>
</dbReference>
<dbReference type="EMBL" id="CZBI01000003">
    <property type="protein sequence ID" value="CUP99377.1"/>
    <property type="molecule type" value="Genomic_DNA"/>
</dbReference>
<evidence type="ECO:0000256" key="8">
    <source>
        <dbReference type="ARBA" id="ARBA00048555"/>
    </source>
</evidence>
<comment type="catalytic activity">
    <reaction evidence="8">
        <text>2 cob(II)yrinate a,c diamide + reduced [electron-transfer flavoprotein] + 2 ATP = 2 adenosylcob(III)yrinate a,c-diamide + 2 triphosphate + oxidized [electron-transfer flavoprotein] + 3 H(+)</text>
        <dbReference type="Rhea" id="RHEA:11528"/>
        <dbReference type="Rhea" id="RHEA-COMP:10685"/>
        <dbReference type="Rhea" id="RHEA-COMP:10686"/>
        <dbReference type="ChEBI" id="CHEBI:15378"/>
        <dbReference type="ChEBI" id="CHEBI:18036"/>
        <dbReference type="ChEBI" id="CHEBI:30616"/>
        <dbReference type="ChEBI" id="CHEBI:57692"/>
        <dbReference type="ChEBI" id="CHEBI:58307"/>
        <dbReference type="ChEBI" id="CHEBI:58503"/>
        <dbReference type="ChEBI" id="CHEBI:58537"/>
        <dbReference type="EC" id="2.5.1.17"/>
    </reaction>
</comment>
<evidence type="ECO:0000256" key="6">
    <source>
        <dbReference type="ARBA" id="ARBA00033334"/>
    </source>
</evidence>
<dbReference type="NCBIfam" id="NF004637">
    <property type="entry name" value="PRK05986.1"/>
    <property type="match status" value="1"/>
</dbReference>
<dbReference type="AlphaFoldDB" id="A0A0P0FTN6"/>
<evidence type="ECO:0000313" key="12">
    <source>
        <dbReference type="EMBL" id="MCE9236439.1"/>
    </source>
</evidence>
<dbReference type="PANTHER" id="PTHR46638:SF1">
    <property type="entry name" value="CORRINOID ADENOSYLTRANSFERASE"/>
    <property type="match status" value="1"/>
</dbReference>
<comment type="function">
    <text evidence="4">Required for both de novo synthesis of the corrin ring for the assimilation of exogenous corrinoids. Participates in the adenosylation of a variety of incomplete and complete corrinoids.</text>
</comment>
<evidence type="ECO:0000256" key="1">
    <source>
        <dbReference type="ARBA" id="ARBA00005121"/>
    </source>
</evidence>
<evidence type="ECO:0000256" key="9">
    <source>
        <dbReference type="ARBA" id="ARBA00048692"/>
    </source>
</evidence>
<comment type="catalytic activity">
    <reaction evidence="9">
        <text>2 cob(II)alamin + reduced [electron-transfer flavoprotein] + 2 ATP = 2 adenosylcob(III)alamin + 2 triphosphate + oxidized [electron-transfer flavoprotein] + 3 H(+)</text>
        <dbReference type="Rhea" id="RHEA:28671"/>
        <dbReference type="Rhea" id="RHEA-COMP:10685"/>
        <dbReference type="Rhea" id="RHEA-COMP:10686"/>
        <dbReference type="ChEBI" id="CHEBI:15378"/>
        <dbReference type="ChEBI" id="CHEBI:16304"/>
        <dbReference type="ChEBI" id="CHEBI:18036"/>
        <dbReference type="ChEBI" id="CHEBI:18408"/>
        <dbReference type="ChEBI" id="CHEBI:30616"/>
        <dbReference type="ChEBI" id="CHEBI:57692"/>
        <dbReference type="ChEBI" id="CHEBI:58307"/>
        <dbReference type="EC" id="2.5.1.17"/>
    </reaction>
</comment>
<protein>
    <recommendedName>
        <fullName evidence="3">corrinoid adenosyltransferase</fullName>
        <ecNumber evidence="3">2.5.1.17</ecNumber>
    </recommendedName>
    <alternativeName>
        <fullName evidence="5">Cob(II)alamin adenosyltransferase</fullName>
    </alternativeName>
    <alternativeName>
        <fullName evidence="7">Cob(II)yrinic acid a,c-diamide adenosyltransferase</fullName>
    </alternativeName>
    <alternativeName>
        <fullName evidence="6">Cobinamide/cobalamin adenosyltransferase</fullName>
    </alternativeName>
</protein>
<evidence type="ECO:0000313" key="13">
    <source>
        <dbReference type="Proteomes" id="UP000095541"/>
    </source>
</evidence>
<comment type="pathway">
    <text evidence="1">Cofactor biosynthesis; adenosylcobalamin biosynthesis; adenosylcobalamin from cob(II)yrinate a,c-diamide: step 2/7.</text>
</comment>
<dbReference type="EMBL" id="JAHYQA010000002">
    <property type="protein sequence ID" value="MCE9236439.1"/>
    <property type="molecule type" value="Genomic_DNA"/>
</dbReference>
<dbReference type="Proteomes" id="UP000095541">
    <property type="component" value="Unassembled WGS sequence"/>
</dbReference>
<evidence type="ECO:0000313" key="11">
    <source>
        <dbReference type="EMBL" id="CUP99377.1"/>
    </source>
</evidence>
<dbReference type="PIRSF" id="PIRSF015617">
    <property type="entry name" value="Adensltrnsf_CobA"/>
    <property type="match status" value="1"/>
</dbReference>
<sequence>MENKGYIHVYTGNGKGKTTAAFGLAIRVLCAGGSVFIGQFVKNMKYNETKIEHLFNNVRIQQFGRGCFIEKKPAQEDIDAAYAGLESCKQILASGEYNLVVLDELTIALYYELLSIEEVLTAISRRHSGTELVITGRYAPAELIDIADLVTEMREVKHYYTEGVLSRNGIDR</sequence>
<dbReference type="NCBIfam" id="TIGR00708">
    <property type="entry name" value="cobA"/>
    <property type="match status" value="1"/>
</dbReference>
<dbReference type="KEGG" id="btho:Btheta7330_04032"/>
<evidence type="ECO:0000256" key="7">
    <source>
        <dbReference type="ARBA" id="ARBA00033354"/>
    </source>
</evidence>
<dbReference type="Proteomes" id="UP001200544">
    <property type="component" value="Unassembled WGS sequence"/>
</dbReference>
<reference evidence="11 13" key="1">
    <citation type="submission" date="2015-09" db="EMBL/GenBank/DDBJ databases">
        <authorList>
            <consortium name="Pathogen Informatics"/>
        </authorList>
    </citation>
    <scope>NUCLEOTIDE SEQUENCE [LARGE SCALE GENOMIC DNA]</scope>
    <source>
        <strain evidence="11 13">2789STDY5834945</strain>
    </source>
</reference>
<dbReference type="Pfam" id="PF02572">
    <property type="entry name" value="CobA_CobO_BtuR"/>
    <property type="match status" value="1"/>
</dbReference>
<dbReference type="PANTHER" id="PTHR46638">
    <property type="entry name" value="CORRINOID ADENOSYLTRANSFERASE"/>
    <property type="match status" value="1"/>
</dbReference>
<evidence type="ECO:0000256" key="5">
    <source>
        <dbReference type="ARBA" id="ARBA00031529"/>
    </source>
</evidence>
<dbReference type="RefSeq" id="WP_004301307.1">
    <property type="nucleotide sequence ID" value="NZ_CAXKYD010000008.1"/>
</dbReference>
<organism evidence="11 13">
    <name type="scientific">Bacteroides thetaiotaomicron</name>
    <dbReference type="NCBI Taxonomy" id="818"/>
    <lineage>
        <taxon>Bacteria</taxon>
        <taxon>Pseudomonadati</taxon>
        <taxon>Bacteroidota</taxon>
        <taxon>Bacteroidia</taxon>
        <taxon>Bacteroidales</taxon>
        <taxon>Bacteroidaceae</taxon>
        <taxon>Bacteroides</taxon>
    </lineage>
</organism>
<name>A0A0P0FTN6_BACT4</name>
<evidence type="ECO:0000256" key="10">
    <source>
        <dbReference type="SAM" id="Phobius"/>
    </source>
</evidence>
<comment type="similarity">
    <text evidence="2">Belongs to the Cob(I)alamin adenosyltransferase family.</text>
</comment>
<dbReference type="InterPro" id="IPR027417">
    <property type="entry name" value="P-loop_NTPase"/>
</dbReference>
<dbReference type="GO" id="GO:0008817">
    <property type="term" value="F:corrinoid adenosyltransferase activity"/>
    <property type="evidence" value="ECO:0007669"/>
    <property type="project" value="UniProtKB-EC"/>
</dbReference>
<dbReference type="EC" id="2.5.1.17" evidence="3"/>
<dbReference type="GeneID" id="60060647"/>
<dbReference type="CDD" id="cd00561">
    <property type="entry name" value="CobA_ACA"/>
    <property type="match status" value="1"/>
</dbReference>
<gene>
    <name evidence="11" type="primary">btuR</name>
    <name evidence="12" type="synonym">cobO</name>
    <name evidence="11" type="ORF">ERS852557_02386</name>
    <name evidence="12" type="ORF">K0H07_04610</name>
</gene>
<proteinExistence type="inferred from homology"/>